<evidence type="ECO:0000256" key="1">
    <source>
        <dbReference type="ARBA" id="ARBA00004651"/>
    </source>
</evidence>
<dbReference type="Proteomes" id="UP000251205">
    <property type="component" value="Unassembled WGS sequence"/>
</dbReference>
<dbReference type="EMBL" id="QMKK01000061">
    <property type="protein sequence ID" value="RAX37639.1"/>
    <property type="molecule type" value="Genomic_DNA"/>
</dbReference>
<name>A0A329Y0Z1_RHITR</name>
<evidence type="ECO:0000256" key="3">
    <source>
        <dbReference type="ARBA" id="ARBA00022692"/>
    </source>
</evidence>
<comment type="caution">
    <text evidence="7">The sequence shown here is derived from an EMBL/GenBank/DDBJ whole genome shotgun (WGS) entry which is preliminary data.</text>
</comment>
<dbReference type="InterPro" id="IPR022791">
    <property type="entry name" value="L-PG_synthase/AglD"/>
</dbReference>
<dbReference type="GO" id="GO:0005886">
    <property type="term" value="C:plasma membrane"/>
    <property type="evidence" value="ECO:0007669"/>
    <property type="project" value="UniProtKB-SubCell"/>
</dbReference>
<feature type="transmembrane region" description="Helical" evidence="6">
    <location>
        <begin position="123"/>
        <end position="143"/>
    </location>
</feature>
<organism evidence="7 8">
    <name type="scientific">Rhizobium tropici</name>
    <dbReference type="NCBI Taxonomy" id="398"/>
    <lineage>
        <taxon>Bacteria</taxon>
        <taxon>Pseudomonadati</taxon>
        <taxon>Pseudomonadota</taxon>
        <taxon>Alphaproteobacteria</taxon>
        <taxon>Hyphomicrobiales</taxon>
        <taxon>Rhizobiaceae</taxon>
        <taxon>Rhizobium/Agrobacterium group</taxon>
        <taxon>Rhizobium</taxon>
    </lineage>
</organism>
<dbReference type="PANTHER" id="PTHR39087:SF2">
    <property type="entry name" value="UPF0104 MEMBRANE PROTEIN MJ1595"/>
    <property type="match status" value="1"/>
</dbReference>
<evidence type="ECO:0000256" key="4">
    <source>
        <dbReference type="ARBA" id="ARBA00022989"/>
    </source>
</evidence>
<dbReference type="AlphaFoldDB" id="A0A329Y0Z1"/>
<dbReference type="RefSeq" id="WP_112345568.1">
    <property type="nucleotide sequence ID" value="NZ_QMKK01000061.1"/>
</dbReference>
<evidence type="ECO:0000256" key="2">
    <source>
        <dbReference type="ARBA" id="ARBA00022475"/>
    </source>
</evidence>
<keyword evidence="5 6" id="KW-0472">Membrane</keyword>
<feature type="transmembrane region" description="Helical" evidence="6">
    <location>
        <begin position="279"/>
        <end position="300"/>
    </location>
</feature>
<protein>
    <submittedName>
        <fullName evidence="7">UPF0104 family protein</fullName>
    </submittedName>
</protein>
<dbReference type="PANTHER" id="PTHR39087">
    <property type="entry name" value="UPF0104 MEMBRANE PROTEIN MJ1595"/>
    <property type="match status" value="1"/>
</dbReference>
<evidence type="ECO:0000313" key="7">
    <source>
        <dbReference type="EMBL" id="RAX37639.1"/>
    </source>
</evidence>
<evidence type="ECO:0000256" key="5">
    <source>
        <dbReference type="ARBA" id="ARBA00023136"/>
    </source>
</evidence>
<comment type="subcellular location">
    <subcellularLocation>
        <location evidence="1">Cell membrane</location>
        <topology evidence="1">Multi-pass membrane protein</topology>
    </subcellularLocation>
</comment>
<feature type="transmembrane region" description="Helical" evidence="6">
    <location>
        <begin position="6"/>
        <end position="27"/>
    </location>
</feature>
<feature type="transmembrane region" description="Helical" evidence="6">
    <location>
        <begin position="163"/>
        <end position="182"/>
    </location>
</feature>
<evidence type="ECO:0000256" key="6">
    <source>
        <dbReference type="SAM" id="Phobius"/>
    </source>
</evidence>
<proteinExistence type="predicted"/>
<evidence type="ECO:0000313" key="8">
    <source>
        <dbReference type="Proteomes" id="UP000251205"/>
    </source>
</evidence>
<keyword evidence="2" id="KW-1003">Cell membrane</keyword>
<keyword evidence="3 6" id="KW-0812">Transmembrane</keyword>
<sequence>MTLKGAIWNAAIFGALCLALFLLYRILSHYSLEEIGASLHQLPFPHLAAAFLCAVASYICLTGFDYLAILSLGKSLPYPKIALASFISLSMGHSIGFAGLSSGAFRYRYYARWGLSMEDVAKIILFSGVTVALGLITIGGIALLVDSEDIVALSRADTTTLRILGGALLCIPASYGILARYLRGRLTLWNWSFALPRAGIALAQIAIGTANFAFVSACLYALFSAYADLSYFRTIAAFVLANTLVLTTHVPGGLGVLEAVLAYAVPNAASIGALIVFRLIYYLIPLLVGAIAMLTTELVFRRHSAKSQHATQPASKTM</sequence>
<feature type="transmembrane region" description="Helical" evidence="6">
    <location>
        <begin position="47"/>
        <end position="69"/>
    </location>
</feature>
<feature type="transmembrane region" description="Helical" evidence="6">
    <location>
        <begin position="81"/>
        <end position="102"/>
    </location>
</feature>
<dbReference type="OrthoDB" id="145485at2"/>
<dbReference type="Pfam" id="PF03706">
    <property type="entry name" value="LPG_synthase_TM"/>
    <property type="match status" value="1"/>
</dbReference>
<feature type="transmembrane region" description="Helical" evidence="6">
    <location>
        <begin position="229"/>
        <end position="247"/>
    </location>
</feature>
<accession>A0A329Y0Z1</accession>
<reference evidence="7 8" key="1">
    <citation type="submission" date="2018-06" db="EMBL/GenBank/DDBJ databases">
        <title>Whole Genome Sequence of an efficient microsymbiont, Rhizobium tropici.</title>
        <authorList>
            <person name="Srinivasan R."/>
            <person name="Singh H.V."/>
            <person name="Srivastava R."/>
            <person name="Kumari B."/>
            <person name="Radhakrishna A."/>
        </authorList>
    </citation>
    <scope>NUCLEOTIDE SEQUENCE [LARGE SCALE GENOMIC DNA]</scope>
    <source>
        <strain evidence="7 8">IGFRI Rhizo-19</strain>
    </source>
</reference>
<feature type="transmembrane region" description="Helical" evidence="6">
    <location>
        <begin position="194"/>
        <end position="223"/>
    </location>
</feature>
<keyword evidence="4 6" id="KW-1133">Transmembrane helix</keyword>
<gene>
    <name evidence="7" type="ORF">DQ393_31290</name>
</gene>